<dbReference type="InParanoid" id="A0A545AZD3"/>
<keyword evidence="2" id="KW-1185">Reference proteome</keyword>
<reference evidence="1 2" key="1">
    <citation type="submission" date="2019-07" db="EMBL/GenBank/DDBJ databases">
        <title>Cryptosporangium phraense sp. nov., isolated from plant litter.</title>
        <authorList>
            <person name="Suriyachadkun C."/>
        </authorList>
    </citation>
    <scope>NUCLEOTIDE SEQUENCE [LARGE SCALE GENOMIC DNA]</scope>
    <source>
        <strain evidence="1 2">A-T 5661</strain>
    </source>
</reference>
<evidence type="ECO:0000313" key="1">
    <source>
        <dbReference type="EMBL" id="TQS45955.1"/>
    </source>
</evidence>
<accession>A0A545AZD3</accession>
<dbReference type="Proteomes" id="UP000317982">
    <property type="component" value="Unassembled WGS sequence"/>
</dbReference>
<dbReference type="EMBL" id="VIRS01000003">
    <property type="protein sequence ID" value="TQS45955.1"/>
    <property type="molecule type" value="Genomic_DNA"/>
</dbReference>
<protein>
    <submittedName>
        <fullName evidence="1">Uncharacterized protein</fullName>
    </submittedName>
</protein>
<dbReference type="RefSeq" id="WP_142703362.1">
    <property type="nucleotide sequence ID" value="NZ_VIRS01000003.1"/>
</dbReference>
<dbReference type="AlphaFoldDB" id="A0A545AZD3"/>
<proteinExistence type="predicted"/>
<gene>
    <name evidence="1" type="ORF">FL583_05530</name>
</gene>
<evidence type="ECO:0000313" key="2">
    <source>
        <dbReference type="Proteomes" id="UP000317982"/>
    </source>
</evidence>
<name>A0A545AZD3_9ACTN</name>
<organism evidence="1 2">
    <name type="scientific">Cryptosporangium phraense</name>
    <dbReference type="NCBI Taxonomy" id="2593070"/>
    <lineage>
        <taxon>Bacteria</taxon>
        <taxon>Bacillati</taxon>
        <taxon>Actinomycetota</taxon>
        <taxon>Actinomycetes</taxon>
        <taxon>Cryptosporangiales</taxon>
        <taxon>Cryptosporangiaceae</taxon>
        <taxon>Cryptosporangium</taxon>
    </lineage>
</organism>
<sequence length="105" mass="11403">MSDVVYSLYQQDRLRWVVEDDQLPAALAAMHQSGVSDVEVRTADGRPPAPAELSTRYLTTDEFCGFHVFEAAVSLAGEEIVRTRYSVPGCACTATPHRSCAVPAS</sequence>
<dbReference type="OrthoDB" id="9876566at2"/>
<comment type="caution">
    <text evidence="1">The sequence shown here is derived from an EMBL/GenBank/DDBJ whole genome shotgun (WGS) entry which is preliminary data.</text>
</comment>